<evidence type="ECO:0000313" key="2">
    <source>
        <dbReference type="EMBL" id="EJK67218.1"/>
    </source>
</evidence>
<protein>
    <submittedName>
        <fullName evidence="2">Uncharacterized protein</fullName>
    </submittedName>
</protein>
<gene>
    <name evidence="2" type="ORF">THAOC_11779</name>
</gene>
<keyword evidence="3" id="KW-1185">Reference proteome</keyword>
<accession>K0SLR7</accession>
<dbReference type="AlphaFoldDB" id="K0SLR7"/>
<dbReference type="EMBL" id="AGNL01013507">
    <property type="protein sequence ID" value="EJK67218.1"/>
    <property type="molecule type" value="Genomic_DNA"/>
</dbReference>
<comment type="caution">
    <text evidence="2">The sequence shown here is derived from an EMBL/GenBank/DDBJ whole genome shotgun (WGS) entry which is preliminary data.</text>
</comment>
<sequence length="61" mass="6177">AEKTRGQGGDDDPTRSAADYFAAHTTAPATGPLANAPPNTFPRTPGQGADPEPMLGGGRLE</sequence>
<proteinExistence type="predicted"/>
<name>K0SLR7_THAOC</name>
<evidence type="ECO:0000256" key="1">
    <source>
        <dbReference type="SAM" id="MobiDB-lite"/>
    </source>
</evidence>
<feature type="region of interest" description="Disordered" evidence="1">
    <location>
        <begin position="1"/>
        <end position="61"/>
    </location>
</feature>
<evidence type="ECO:0000313" key="3">
    <source>
        <dbReference type="Proteomes" id="UP000266841"/>
    </source>
</evidence>
<reference evidence="2 3" key="1">
    <citation type="journal article" date="2012" name="Genome Biol.">
        <title>Genome and low-iron response of an oceanic diatom adapted to chronic iron limitation.</title>
        <authorList>
            <person name="Lommer M."/>
            <person name="Specht M."/>
            <person name="Roy A.S."/>
            <person name="Kraemer L."/>
            <person name="Andreson R."/>
            <person name="Gutowska M.A."/>
            <person name="Wolf J."/>
            <person name="Bergner S.V."/>
            <person name="Schilhabel M.B."/>
            <person name="Klostermeier U.C."/>
            <person name="Beiko R.G."/>
            <person name="Rosenstiel P."/>
            <person name="Hippler M."/>
            <person name="Laroche J."/>
        </authorList>
    </citation>
    <scope>NUCLEOTIDE SEQUENCE [LARGE SCALE GENOMIC DNA]</scope>
    <source>
        <strain evidence="2 3">CCMP1005</strain>
    </source>
</reference>
<organism evidence="2 3">
    <name type="scientific">Thalassiosira oceanica</name>
    <name type="common">Marine diatom</name>
    <dbReference type="NCBI Taxonomy" id="159749"/>
    <lineage>
        <taxon>Eukaryota</taxon>
        <taxon>Sar</taxon>
        <taxon>Stramenopiles</taxon>
        <taxon>Ochrophyta</taxon>
        <taxon>Bacillariophyta</taxon>
        <taxon>Coscinodiscophyceae</taxon>
        <taxon>Thalassiosirophycidae</taxon>
        <taxon>Thalassiosirales</taxon>
        <taxon>Thalassiosiraceae</taxon>
        <taxon>Thalassiosira</taxon>
    </lineage>
</organism>
<dbReference type="Proteomes" id="UP000266841">
    <property type="component" value="Unassembled WGS sequence"/>
</dbReference>
<feature type="non-terminal residue" evidence="2">
    <location>
        <position position="1"/>
    </location>
</feature>